<accession>A0ACB8TS07</accession>
<organism evidence="1 2">
    <name type="scientific">Irpex rosettiformis</name>
    <dbReference type="NCBI Taxonomy" id="378272"/>
    <lineage>
        <taxon>Eukaryota</taxon>
        <taxon>Fungi</taxon>
        <taxon>Dikarya</taxon>
        <taxon>Basidiomycota</taxon>
        <taxon>Agaricomycotina</taxon>
        <taxon>Agaricomycetes</taxon>
        <taxon>Polyporales</taxon>
        <taxon>Irpicaceae</taxon>
        <taxon>Irpex</taxon>
    </lineage>
</organism>
<dbReference type="Proteomes" id="UP001055072">
    <property type="component" value="Unassembled WGS sequence"/>
</dbReference>
<keyword evidence="2" id="KW-1185">Reference proteome</keyword>
<evidence type="ECO:0000313" key="1">
    <source>
        <dbReference type="EMBL" id="KAI0084716.1"/>
    </source>
</evidence>
<name>A0ACB8TS07_9APHY</name>
<sequence>MSNPSSSELDADAASPEYYYTVLNLPSAASSEEIRDKYKQLSLIFHPDKQVGAELKETATQTFLQIQKAYEGLKGLELVRKSELDGLLLDDFAQFQKELARRKAHRNYINQQEAAQPTATTTIGLDATSLTAVIDDDLPLHQQFRLRLSSIRTRAMRRSLGNHTALTCSSIAFAGFRESYGRRRVAVGTSFTGLLTHQLSPQWGIFAESNLLQAPNLRLGTTYSDGDNQLDIEAHLSPSTVALTTGGTLFALDNPLDLIPPFSVSYGRRLFPDSQGTASISITTASSLPALSIAFSTGESAWDEDDDERDFEFGTENRSPSLYGFSSRRAQWATGVQLQGVVPSIFASSSILFAEMGLRLYGNLVFGLLPNVTFGATWNAMQDAASGPQFLTAQVAIGVTEVSLKLRQIIQLPIVLSDSYDTAAAFWTTVVPSTSVALAYYFILRPRQRQRRIEFFRQARRDLRESKADKVRPVEETVSLLRDAAKRHMRVEASVDGLIITDAQYGPVDRDEAARGLDIDVTIPLQVLVNNSQLYIPGKRSKTQKEHDVLASPAGIPGFYDPAPSIAKSLRVHYTFRGRPHYAETPDHLPVVLPLEGELRALYSRFAARLHTTHTHTPAFDHCGRWKSQSQKKPHSSDNHTGENGLFFLFLSHQLILPPPSSQ</sequence>
<evidence type="ECO:0000313" key="2">
    <source>
        <dbReference type="Proteomes" id="UP001055072"/>
    </source>
</evidence>
<dbReference type="EMBL" id="MU274939">
    <property type="protein sequence ID" value="KAI0084716.1"/>
    <property type="molecule type" value="Genomic_DNA"/>
</dbReference>
<reference evidence="1" key="1">
    <citation type="journal article" date="2021" name="Environ. Microbiol.">
        <title>Gene family expansions and transcriptome signatures uncover fungal adaptations to wood decay.</title>
        <authorList>
            <person name="Hage H."/>
            <person name="Miyauchi S."/>
            <person name="Viragh M."/>
            <person name="Drula E."/>
            <person name="Min B."/>
            <person name="Chaduli D."/>
            <person name="Navarro D."/>
            <person name="Favel A."/>
            <person name="Norest M."/>
            <person name="Lesage-Meessen L."/>
            <person name="Balint B."/>
            <person name="Merenyi Z."/>
            <person name="de Eugenio L."/>
            <person name="Morin E."/>
            <person name="Martinez A.T."/>
            <person name="Baldrian P."/>
            <person name="Stursova M."/>
            <person name="Martinez M.J."/>
            <person name="Novotny C."/>
            <person name="Magnuson J.K."/>
            <person name="Spatafora J.W."/>
            <person name="Maurice S."/>
            <person name="Pangilinan J."/>
            <person name="Andreopoulos W."/>
            <person name="LaButti K."/>
            <person name="Hundley H."/>
            <person name="Na H."/>
            <person name="Kuo A."/>
            <person name="Barry K."/>
            <person name="Lipzen A."/>
            <person name="Henrissat B."/>
            <person name="Riley R."/>
            <person name="Ahrendt S."/>
            <person name="Nagy L.G."/>
            <person name="Grigoriev I.V."/>
            <person name="Martin F."/>
            <person name="Rosso M.N."/>
        </authorList>
    </citation>
    <scope>NUCLEOTIDE SEQUENCE</scope>
    <source>
        <strain evidence="1">CBS 384.51</strain>
    </source>
</reference>
<protein>
    <submittedName>
        <fullName evidence="1">Uncharacterized protein</fullName>
    </submittedName>
</protein>
<proteinExistence type="predicted"/>
<comment type="caution">
    <text evidence="1">The sequence shown here is derived from an EMBL/GenBank/DDBJ whole genome shotgun (WGS) entry which is preliminary data.</text>
</comment>
<gene>
    <name evidence="1" type="ORF">BDY19DRAFT_909620</name>
</gene>